<comment type="similarity">
    <text evidence="1 4">Belongs to the D-isomer specific 2-hydroxyacid dehydrogenase family.</text>
</comment>
<dbReference type="InterPro" id="IPR050418">
    <property type="entry name" value="D-iso_2-hydroxyacid_DH_PdxB"/>
</dbReference>
<dbReference type="RefSeq" id="WP_274373410.1">
    <property type="nucleotide sequence ID" value="NZ_CP072943.1"/>
</dbReference>
<sequence length="324" mass="35434">MSKPLIWIIDEEWPDYDVEKALLEKAFPGCDLRFSGNDYGADLDAFGSEAEGILCQVYVDMPRETIERLDRCRILSVFGGGYDRVDYRAARERGIEVTFVPGYCVEDVSDHVIASIYHANKKITAYGPALEAGLWGAPAVKDPVRRIAGSTLFVVGLGRIGGTVARKAKALGMDVLAFDPYVEPSRFESLGVLPVAWEEGFRQADFLSVNAKLTAETEGMIDGAALALMKPTAYVINTARGAIVDEEALVDAVNGGRLAGASLDVVRREPPCLSDPVFHCPPILVTPHISYLSEQSFGELRRRATENVIDVLQGRPVRDRVDSK</sequence>
<dbReference type="Pfam" id="PF00389">
    <property type="entry name" value="2-Hacid_dh"/>
    <property type="match status" value="1"/>
</dbReference>
<evidence type="ECO:0000259" key="6">
    <source>
        <dbReference type="Pfam" id="PF02826"/>
    </source>
</evidence>
<accession>A0A9Q7AHY7</accession>
<evidence type="ECO:0000313" key="7">
    <source>
        <dbReference type="EMBL" id="QTX32195.1"/>
    </source>
</evidence>
<evidence type="ECO:0000256" key="3">
    <source>
        <dbReference type="ARBA" id="ARBA00023027"/>
    </source>
</evidence>
<keyword evidence="8" id="KW-1185">Reference proteome</keyword>
<reference evidence="8" key="1">
    <citation type="submission" date="2021-04" db="EMBL/GenBank/DDBJ databases">
        <title>A novel Synergistetes isolate from a pyrite-forming mixed culture.</title>
        <authorList>
            <person name="Bunk B."/>
            <person name="Sproer C."/>
            <person name="Spring S."/>
            <person name="Pester M."/>
        </authorList>
    </citation>
    <scope>NUCLEOTIDE SEQUENCE [LARGE SCALE GENOMIC DNA]</scope>
    <source>
        <strain evidence="8">J.5.4.2-T.3.5.2</strain>
    </source>
</reference>
<feature type="domain" description="D-isomer specific 2-hydroxyacid dehydrogenase NAD-binding" evidence="6">
    <location>
        <begin position="114"/>
        <end position="290"/>
    </location>
</feature>
<dbReference type="InterPro" id="IPR006139">
    <property type="entry name" value="D-isomer_2_OHA_DH_cat_dom"/>
</dbReference>
<dbReference type="GO" id="GO:0051287">
    <property type="term" value="F:NAD binding"/>
    <property type="evidence" value="ECO:0007669"/>
    <property type="project" value="InterPro"/>
</dbReference>
<dbReference type="GO" id="GO:0003714">
    <property type="term" value="F:transcription corepressor activity"/>
    <property type="evidence" value="ECO:0007669"/>
    <property type="project" value="InterPro"/>
</dbReference>
<keyword evidence="2 4" id="KW-0560">Oxidoreductase</keyword>
<keyword evidence="3" id="KW-0520">NAD</keyword>
<protein>
    <submittedName>
        <fullName evidence="7">C-terminal binding protein</fullName>
    </submittedName>
</protein>
<evidence type="ECO:0000256" key="1">
    <source>
        <dbReference type="ARBA" id="ARBA00005854"/>
    </source>
</evidence>
<evidence type="ECO:0000256" key="2">
    <source>
        <dbReference type="ARBA" id="ARBA00023002"/>
    </source>
</evidence>
<dbReference type="EMBL" id="CP072943">
    <property type="protein sequence ID" value="QTX32195.1"/>
    <property type="molecule type" value="Genomic_DNA"/>
</dbReference>
<evidence type="ECO:0000259" key="5">
    <source>
        <dbReference type="Pfam" id="PF00389"/>
    </source>
</evidence>
<feature type="domain" description="D-isomer specific 2-hydroxyacid dehydrogenase catalytic" evidence="5">
    <location>
        <begin position="29"/>
        <end position="321"/>
    </location>
</feature>
<dbReference type="Proteomes" id="UP000671879">
    <property type="component" value="Chromosome"/>
</dbReference>
<dbReference type="KEGG" id="aram:KAR29_12940"/>
<dbReference type="SUPFAM" id="SSF52283">
    <property type="entry name" value="Formate/glycerate dehydrogenase catalytic domain-like"/>
    <property type="match status" value="1"/>
</dbReference>
<dbReference type="SUPFAM" id="SSF51735">
    <property type="entry name" value="NAD(P)-binding Rossmann-fold domains"/>
    <property type="match status" value="1"/>
</dbReference>
<dbReference type="Pfam" id="PF02826">
    <property type="entry name" value="2-Hacid_dh_C"/>
    <property type="match status" value="1"/>
</dbReference>
<dbReference type="InterPro" id="IPR036291">
    <property type="entry name" value="NAD(P)-bd_dom_sf"/>
</dbReference>
<dbReference type="GO" id="GO:0016616">
    <property type="term" value="F:oxidoreductase activity, acting on the CH-OH group of donors, NAD or NADP as acceptor"/>
    <property type="evidence" value="ECO:0007669"/>
    <property type="project" value="InterPro"/>
</dbReference>
<dbReference type="InterPro" id="IPR029753">
    <property type="entry name" value="D-isomer_DH_CS"/>
</dbReference>
<gene>
    <name evidence="7" type="ORF">KAR29_12940</name>
</gene>
<dbReference type="InterPro" id="IPR006140">
    <property type="entry name" value="D-isomer_DH_NAD-bd"/>
</dbReference>
<dbReference type="PANTHER" id="PTHR43761:SF1">
    <property type="entry name" value="D-ISOMER SPECIFIC 2-HYDROXYACID DEHYDROGENASE CATALYTIC DOMAIN-CONTAINING PROTEIN-RELATED"/>
    <property type="match status" value="1"/>
</dbReference>
<evidence type="ECO:0000313" key="8">
    <source>
        <dbReference type="Proteomes" id="UP000671879"/>
    </source>
</evidence>
<organism evidence="7 8">
    <name type="scientific">Aminithiophilus ramosus</name>
    <dbReference type="NCBI Taxonomy" id="3029084"/>
    <lineage>
        <taxon>Bacteria</taxon>
        <taxon>Thermotogati</taxon>
        <taxon>Synergistota</taxon>
        <taxon>Synergistia</taxon>
        <taxon>Synergistales</taxon>
        <taxon>Aminithiophilaceae</taxon>
        <taxon>Aminithiophilus</taxon>
    </lineage>
</organism>
<dbReference type="PANTHER" id="PTHR43761">
    <property type="entry name" value="D-ISOMER SPECIFIC 2-HYDROXYACID DEHYDROGENASE FAMILY PROTEIN (AFU_ORTHOLOGUE AFUA_1G13630)"/>
    <property type="match status" value="1"/>
</dbReference>
<name>A0A9Q7AHY7_9BACT</name>
<dbReference type="Gene3D" id="3.40.50.720">
    <property type="entry name" value="NAD(P)-binding Rossmann-like Domain"/>
    <property type="match status" value="2"/>
</dbReference>
<evidence type="ECO:0000256" key="4">
    <source>
        <dbReference type="RuleBase" id="RU003719"/>
    </source>
</evidence>
<dbReference type="AlphaFoldDB" id="A0A9Q7AHY7"/>
<dbReference type="PROSITE" id="PS00671">
    <property type="entry name" value="D_2_HYDROXYACID_DH_3"/>
    <property type="match status" value="1"/>
</dbReference>
<proteinExistence type="inferred from homology"/>
<dbReference type="InterPro" id="IPR043322">
    <property type="entry name" value="CtBP"/>
</dbReference>
<dbReference type="CDD" id="cd05299">
    <property type="entry name" value="CtBP_dh"/>
    <property type="match status" value="1"/>
</dbReference>